<feature type="region of interest" description="Disordered" evidence="1">
    <location>
        <begin position="1"/>
        <end position="53"/>
    </location>
</feature>
<protein>
    <submittedName>
        <fullName evidence="2">Uncharacterized protein</fullName>
    </submittedName>
</protein>
<dbReference type="RefSeq" id="WP_132412722.1">
    <property type="nucleotide sequence ID" value="NZ_SMKA01000189.1"/>
</dbReference>
<dbReference type="Proteomes" id="UP000295075">
    <property type="component" value="Unassembled WGS sequence"/>
</dbReference>
<organism evidence="2 3">
    <name type="scientific">Kribbella albertanoniae</name>
    <dbReference type="NCBI Taxonomy" id="1266829"/>
    <lineage>
        <taxon>Bacteria</taxon>
        <taxon>Bacillati</taxon>
        <taxon>Actinomycetota</taxon>
        <taxon>Actinomycetes</taxon>
        <taxon>Propionibacteriales</taxon>
        <taxon>Kribbellaceae</taxon>
        <taxon>Kribbella</taxon>
    </lineage>
</organism>
<evidence type="ECO:0000256" key="1">
    <source>
        <dbReference type="SAM" id="MobiDB-lite"/>
    </source>
</evidence>
<dbReference type="AlphaFoldDB" id="A0A4R4PK95"/>
<keyword evidence="3" id="KW-1185">Reference proteome</keyword>
<proteinExistence type="predicted"/>
<evidence type="ECO:0000313" key="3">
    <source>
        <dbReference type="Proteomes" id="UP000295075"/>
    </source>
</evidence>
<gene>
    <name evidence="2" type="ORF">E1261_30725</name>
</gene>
<comment type="caution">
    <text evidence="2">The sequence shown here is derived from an EMBL/GenBank/DDBJ whole genome shotgun (WGS) entry which is preliminary data.</text>
</comment>
<evidence type="ECO:0000313" key="2">
    <source>
        <dbReference type="EMBL" id="TDC22487.1"/>
    </source>
</evidence>
<dbReference type="EMBL" id="SMKA01000189">
    <property type="protein sequence ID" value="TDC22487.1"/>
    <property type="molecule type" value="Genomic_DNA"/>
</dbReference>
<reference evidence="2 3" key="1">
    <citation type="submission" date="2019-03" db="EMBL/GenBank/DDBJ databases">
        <title>Draft genome sequences of novel Actinobacteria.</title>
        <authorList>
            <person name="Sahin N."/>
            <person name="Ay H."/>
            <person name="Saygin H."/>
        </authorList>
    </citation>
    <scope>NUCLEOTIDE SEQUENCE [LARGE SCALE GENOMIC DNA]</scope>
    <source>
        <strain evidence="2 3">JCM 30547</strain>
    </source>
</reference>
<accession>A0A4R4PK95</accession>
<name>A0A4R4PK95_9ACTN</name>
<sequence>MAAARATATPPHGAVLAHQGAPRAAPTAASDGPMSDDETRLYATPGLPDPTPQEVWNAIKQLNEGFTVAEVRERIAADREAHRDRLTDRERKLMIEMNEACDILAEALGYTHDEQYGWVVGDHTIVTLAMEVRTRGVKDG</sequence>